<name>A0AA36BLR8_OCTVU</name>
<sequence length="72" mass="7791">MVPIISFDVLGVNSVTPVDTICGSERSSLYHSFGKLNLSGEAARSQQFQVAKEANYKKKSSKSTAAILNAIW</sequence>
<dbReference type="AlphaFoldDB" id="A0AA36BLR8"/>
<dbReference type="EMBL" id="OX597831">
    <property type="protein sequence ID" value="CAI9735821.1"/>
    <property type="molecule type" value="Genomic_DNA"/>
</dbReference>
<keyword evidence="2" id="KW-1185">Reference proteome</keyword>
<gene>
    <name evidence="1" type="ORF">OCTVUL_1B005147</name>
</gene>
<accession>A0AA36BLR8</accession>
<dbReference type="Proteomes" id="UP001162480">
    <property type="component" value="Chromosome 18"/>
</dbReference>
<evidence type="ECO:0000313" key="2">
    <source>
        <dbReference type="Proteomes" id="UP001162480"/>
    </source>
</evidence>
<protein>
    <submittedName>
        <fullName evidence="1">Uncharacterized protein</fullName>
    </submittedName>
</protein>
<organism evidence="1 2">
    <name type="scientific">Octopus vulgaris</name>
    <name type="common">Common octopus</name>
    <dbReference type="NCBI Taxonomy" id="6645"/>
    <lineage>
        <taxon>Eukaryota</taxon>
        <taxon>Metazoa</taxon>
        <taxon>Spiralia</taxon>
        <taxon>Lophotrochozoa</taxon>
        <taxon>Mollusca</taxon>
        <taxon>Cephalopoda</taxon>
        <taxon>Coleoidea</taxon>
        <taxon>Octopodiformes</taxon>
        <taxon>Octopoda</taxon>
        <taxon>Incirrata</taxon>
        <taxon>Octopodidae</taxon>
        <taxon>Octopus</taxon>
    </lineage>
</organism>
<evidence type="ECO:0000313" key="1">
    <source>
        <dbReference type="EMBL" id="CAI9735821.1"/>
    </source>
</evidence>
<proteinExistence type="predicted"/>
<reference evidence="1" key="1">
    <citation type="submission" date="2023-08" db="EMBL/GenBank/DDBJ databases">
        <authorList>
            <person name="Alioto T."/>
            <person name="Alioto T."/>
            <person name="Gomez Garrido J."/>
        </authorList>
    </citation>
    <scope>NUCLEOTIDE SEQUENCE</scope>
</reference>